<evidence type="ECO:0000256" key="1">
    <source>
        <dbReference type="SAM" id="MobiDB-lite"/>
    </source>
</evidence>
<dbReference type="Proteomes" id="UP001222325">
    <property type="component" value="Unassembled WGS sequence"/>
</dbReference>
<dbReference type="EMBL" id="JARJCN010000005">
    <property type="protein sequence ID" value="KAJ7100819.1"/>
    <property type="molecule type" value="Genomic_DNA"/>
</dbReference>
<evidence type="ECO:0000313" key="3">
    <source>
        <dbReference type="Proteomes" id="UP001222325"/>
    </source>
</evidence>
<accession>A0AAD6XSV8</accession>
<reference evidence="2" key="1">
    <citation type="submission" date="2023-03" db="EMBL/GenBank/DDBJ databases">
        <title>Massive genome expansion in bonnet fungi (Mycena s.s.) driven by repeated elements and novel gene families across ecological guilds.</title>
        <authorList>
            <consortium name="Lawrence Berkeley National Laboratory"/>
            <person name="Harder C.B."/>
            <person name="Miyauchi S."/>
            <person name="Viragh M."/>
            <person name="Kuo A."/>
            <person name="Thoen E."/>
            <person name="Andreopoulos B."/>
            <person name="Lu D."/>
            <person name="Skrede I."/>
            <person name="Drula E."/>
            <person name="Henrissat B."/>
            <person name="Morin E."/>
            <person name="Kohler A."/>
            <person name="Barry K."/>
            <person name="LaButti K."/>
            <person name="Morin E."/>
            <person name="Salamov A."/>
            <person name="Lipzen A."/>
            <person name="Mereny Z."/>
            <person name="Hegedus B."/>
            <person name="Baldrian P."/>
            <person name="Stursova M."/>
            <person name="Weitz H."/>
            <person name="Taylor A."/>
            <person name="Grigoriev I.V."/>
            <person name="Nagy L.G."/>
            <person name="Martin F."/>
            <person name="Kauserud H."/>
        </authorList>
    </citation>
    <scope>NUCLEOTIDE SEQUENCE</scope>
    <source>
        <strain evidence="2">CBHHK173m</strain>
    </source>
</reference>
<organism evidence="2 3">
    <name type="scientific">Mycena belliarum</name>
    <dbReference type="NCBI Taxonomy" id="1033014"/>
    <lineage>
        <taxon>Eukaryota</taxon>
        <taxon>Fungi</taxon>
        <taxon>Dikarya</taxon>
        <taxon>Basidiomycota</taxon>
        <taxon>Agaricomycotina</taxon>
        <taxon>Agaricomycetes</taxon>
        <taxon>Agaricomycetidae</taxon>
        <taxon>Agaricales</taxon>
        <taxon>Marasmiineae</taxon>
        <taxon>Mycenaceae</taxon>
        <taxon>Mycena</taxon>
    </lineage>
</organism>
<feature type="region of interest" description="Disordered" evidence="1">
    <location>
        <begin position="197"/>
        <end position="221"/>
    </location>
</feature>
<dbReference type="AlphaFoldDB" id="A0AAD6XSV8"/>
<sequence>MASWSIRAPNILSPVRQFYSPSSPRDVFEVRHILVKFLPTELANAIIDEAAYWPRVVCAKDRIPAVHASAYPNHDAAVHCLTAPAFPSVEELSEEKLRVKLVKFRIESHDQGWGGEPEHRGTYRGSHTWFEAAILRPGKPPELQGWRRLAVELPGLRRFRPSTPLVEVENPAEPGGRWRIQTNLCAVPYAQHHTVVWREGGPPRSGADGSPEEDGSGDGAGFIEALTPGARIGVVARAMYPMWSNHVQCVELVAYYAV</sequence>
<gene>
    <name evidence="2" type="ORF">B0H15DRAFT_770194</name>
</gene>
<protein>
    <submittedName>
        <fullName evidence="2">Uncharacterized protein</fullName>
    </submittedName>
</protein>
<comment type="caution">
    <text evidence="2">The sequence shown here is derived from an EMBL/GenBank/DDBJ whole genome shotgun (WGS) entry which is preliminary data.</text>
</comment>
<name>A0AAD6XSV8_9AGAR</name>
<proteinExistence type="predicted"/>
<evidence type="ECO:0000313" key="2">
    <source>
        <dbReference type="EMBL" id="KAJ7100819.1"/>
    </source>
</evidence>
<keyword evidence="3" id="KW-1185">Reference proteome</keyword>